<comment type="caution">
    <text evidence="4">The sequence shown here is derived from an EMBL/GenBank/DDBJ whole genome shotgun (WGS) entry which is preliminary data.</text>
</comment>
<evidence type="ECO:0000259" key="3">
    <source>
        <dbReference type="Pfam" id="PF07593"/>
    </source>
</evidence>
<name>A0A3D3RFX5_9PLAN</name>
<feature type="region of interest" description="Disordered" evidence="2">
    <location>
        <begin position="76"/>
        <end position="105"/>
    </location>
</feature>
<dbReference type="PANTHER" id="PTHR16026:SF0">
    <property type="entry name" value="CARTILAGE ACIDIC PROTEIN 1"/>
    <property type="match status" value="1"/>
</dbReference>
<accession>A0A3D3RFX5</accession>
<feature type="compositionally biased region" description="Polar residues" evidence="2">
    <location>
        <begin position="80"/>
        <end position="103"/>
    </location>
</feature>
<evidence type="ECO:0000313" key="5">
    <source>
        <dbReference type="Proteomes" id="UP000263642"/>
    </source>
</evidence>
<evidence type="ECO:0000256" key="2">
    <source>
        <dbReference type="SAM" id="MobiDB-lite"/>
    </source>
</evidence>
<dbReference type="InterPro" id="IPR028994">
    <property type="entry name" value="Integrin_alpha_N"/>
</dbReference>
<gene>
    <name evidence="4" type="ORF">DIT97_33740</name>
</gene>
<dbReference type="SUPFAM" id="SSF69318">
    <property type="entry name" value="Integrin alpha N-terminal domain"/>
    <property type="match status" value="1"/>
</dbReference>
<dbReference type="PANTHER" id="PTHR16026">
    <property type="entry name" value="CARTILAGE ACIDIC PROTEIN 1"/>
    <property type="match status" value="1"/>
</dbReference>
<reference evidence="4 5" key="1">
    <citation type="journal article" date="2018" name="Nat. Biotechnol.">
        <title>A standardized bacterial taxonomy based on genome phylogeny substantially revises the tree of life.</title>
        <authorList>
            <person name="Parks D.H."/>
            <person name="Chuvochina M."/>
            <person name="Waite D.W."/>
            <person name="Rinke C."/>
            <person name="Skarshewski A."/>
            <person name="Chaumeil P.A."/>
            <person name="Hugenholtz P."/>
        </authorList>
    </citation>
    <scope>NUCLEOTIDE SEQUENCE [LARGE SCALE GENOMIC DNA]</scope>
    <source>
        <strain evidence="4">UBA9375</strain>
    </source>
</reference>
<dbReference type="InterPro" id="IPR027039">
    <property type="entry name" value="Crtac1"/>
</dbReference>
<dbReference type="InterPro" id="IPR013517">
    <property type="entry name" value="FG-GAP"/>
</dbReference>
<protein>
    <recommendedName>
        <fullName evidence="3">ASPIC/UnbV domain-containing protein</fullName>
    </recommendedName>
</protein>
<organism evidence="4 5">
    <name type="scientific">Gimesia maris</name>
    <dbReference type="NCBI Taxonomy" id="122"/>
    <lineage>
        <taxon>Bacteria</taxon>
        <taxon>Pseudomonadati</taxon>
        <taxon>Planctomycetota</taxon>
        <taxon>Planctomycetia</taxon>
        <taxon>Planctomycetales</taxon>
        <taxon>Planctomycetaceae</taxon>
        <taxon>Gimesia</taxon>
    </lineage>
</organism>
<dbReference type="InterPro" id="IPR011519">
    <property type="entry name" value="UnbV_ASPIC"/>
</dbReference>
<sequence length="639" mass="70055">MRAACPVFFIVALEEESDNSIESEWTLTNNDLTVSRIQIFYSSGGEVKLVPFTMYHRLPVLLFLLCITHISGCEQPKSEPGQSTDSQVAPDNKANRSTMQPTAKPSPFQFVDIAHQSGIDFTYYGNPSPQHYMVEQNGGGVALFDFDGDHCLDVFLSNGSHFDRPAEEAGEVHRLFRSTGKLPQELQFENVAAAAGVERSDFGMGVACGDYNNDGFVDLYLCTYGKNYFWENNGDGTFSDITDTTLTGDDHWGASAAFGDLDGDGDLDLYVANYVEYSREDPPCYLTIGSQRVKISCGPIGRIAEQDLLFENRGDGRFVDRSESAGIIQPTGGKGLAVQIVDLNRDGLLDIFVANDTSDNFLFINQGNLKFEEQALVLGVAVGDQGEPQSSMGIACADFNRNGLLDLFVTNFENAANDFYEQLEVGGYVTTNSRLGLDTTSRPMLAFGTIFADFNLDQWPDLFVANGHIWDLSGLGTEHEYEMTQQLFYNQQGKRFQDVSQNAGPYFQSKFLGRATAAGDIDNDGDADLLATHEIKPAALLQNVSPPQGKSVRLRFIGVQGSREPLGCTLKVVTDDVEQILVIPAGGSYQASSDPRVIVPAGNATSIQSLVLTWPDGSREEWKDLPIQREWTLIQGTGQ</sequence>
<feature type="domain" description="ASPIC/UnbV" evidence="3">
    <location>
        <begin position="567"/>
        <end position="632"/>
    </location>
</feature>
<proteinExistence type="predicted"/>
<dbReference type="Proteomes" id="UP000263642">
    <property type="component" value="Unassembled WGS sequence"/>
</dbReference>
<dbReference type="AlphaFoldDB" id="A0A3D3RFX5"/>
<keyword evidence="1" id="KW-0732">Signal</keyword>
<evidence type="ECO:0000256" key="1">
    <source>
        <dbReference type="ARBA" id="ARBA00022729"/>
    </source>
</evidence>
<dbReference type="Gene3D" id="2.130.10.130">
    <property type="entry name" value="Integrin alpha, N-terminal"/>
    <property type="match status" value="3"/>
</dbReference>
<dbReference type="Pfam" id="PF13517">
    <property type="entry name" value="FG-GAP_3"/>
    <property type="match status" value="3"/>
</dbReference>
<dbReference type="EMBL" id="DQAY01000206">
    <property type="protein sequence ID" value="HCO27725.1"/>
    <property type="molecule type" value="Genomic_DNA"/>
</dbReference>
<dbReference type="Pfam" id="PF07593">
    <property type="entry name" value="UnbV_ASPIC"/>
    <property type="match status" value="1"/>
</dbReference>
<evidence type="ECO:0000313" key="4">
    <source>
        <dbReference type="EMBL" id="HCO27725.1"/>
    </source>
</evidence>